<protein>
    <recommendedName>
        <fullName evidence="2">DUF1279 domain-containing protein</fullName>
    </recommendedName>
</protein>
<dbReference type="InterPro" id="IPR009688">
    <property type="entry name" value="FAM210A/B-like_dom"/>
</dbReference>
<proteinExistence type="predicted"/>
<reference evidence="4" key="2">
    <citation type="submission" date="2012-06" db="EMBL/GenBank/DDBJ databases">
        <title>Comparative genomic analyses of Aspergillus oryzae 3.042 and A. oryzae RIB40 for soy-sauce fermentation.</title>
        <authorList>
            <person name="Zhao G."/>
            <person name="Hou L."/>
            <person name="Wang C."/>
            <person name="Cao X."/>
        </authorList>
    </citation>
    <scope>NUCLEOTIDE SEQUENCE [LARGE SCALE GENOMIC DNA]</scope>
    <source>
        <strain evidence="4">3.042</strain>
    </source>
</reference>
<dbReference type="GO" id="GO:0005739">
    <property type="term" value="C:mitochondrion"/>
    <property type="evidence" value="ECO:0007669"/>
    <property type="project" value="TreeGrafter"/>
</dbReference>
<name>I8A0S1_ASPO3</name>
<feature type="domain" description="DUF1279" evidence="2">
    <location>
        <begin position="104"/>
        <end position="228"/>
    </location>
</feature>
<evidence type="ECO:0000259" key="2">
    <source>
        <dbReference type="Pfam" id="PF06916"/>
    </source>
</evidence>
<dbReference type="HOGENOM" id="CLU_059211_0_1_1"/>
<dbReference type="InterPro" id="IPR045866">
    <property type="entry name" value="FAM210A/B-like"/>
</dbReference>
<feature type="region of interest" description="Disordered" evidence="1">
    <location>
        <begin position="170"/>
        <end position="189"/>
    </location>
</feature>
<gene>
    <name evidence="3" type="ORF">Ao3042_05511</name>
</gene>
<evidence type="ECO:0000313" key="3">
    <source>
        <dbReference type="EMBL" id="EIT78334.1"/>
    </source>
</evidence>
<sequence length="254" mass="28324">MSLRHLTISRWLSQASSLESHVLPSRITRTNVHFVQSPASYNTFRRAFTLSADKNSFLSSQIRPRSCNIRSFSRAQEASVFRRLFSSSRSKSSPQSEQSSSLSQRLKALSREYGWSALGVYLLLSAMDFPFCFAAVRFLGAEKVGHYEHVVIEAFKGAVGTVLPSVQEEQFKDETNSTTDSSKDNVDGSTVEKKLDEGASLWTQVALAYAIHKSLIFIRVPLTAAITPKVVKVLRQWGWDIVKGKPKAATKAPY</sequence>
<evidence type="ECO:0000313" key="4">
    <source>
        <dbReference type="Proteomes" id="UP000002812"/>
    </source>
</evidence>
<reference evidence="3 4" key="1">
    <citation type="journal article" date="2012" name="Eukaryot. Cell">
        <title>Draft genome sequence of Aspergillus oryzae strain 3.042.</title>
        <authorList>
            <person name="Zhao G."/>
            <person name="Yao Y."/>
            <person name="Qi W."/>
            <person name="Wang C."/>
            <person name="Hou L."/>
            <person name="Zeng B."/>
            <person name="Cao X."/>
        </authorList>
    </citation>
    <scope>NUCLEOTIDE SEQUENCE [LARGE SCALE GENOMIC DNA]</scope>
    <source>
        <strain evidence="3 4">3.042</strain>
    </source>
</reference>
<accession>I8A0S1</accession>
<dbReference type="OrthoDB" id="426386at2759"/>
<evidence type="ECO:0000256" key="1">
    <source>
        <dbReference type="SAM" id="MobiDB-lite"/>
    </source>
</evidence>
<dbReference type="PANTHER" id="PTHR21377:SF0">
    <property type="entry name" value="PROTEIN FAM210B, MITOCHONDRIAL"/>
    <property type="match status" value="1"/>
</dbReference>
<organism evidence="3 4">
    <name type="scientific">Aspergillus oryzae (strain 3.042)</name>
    <name type="common">Yellow koji mold</name>
    <dbReference type="NCBI Taxonomy" id="1160506"/>
    <lineage>
        <taxon>Eukaryota</taxon>
        <taxon>Fungi</taxon>
        <taxon>Dikarya</taxon>
        <taxon>Ascomycota</taxon>
        <taxon>Pezizomycotina</taxon>
        <taxon>Eurotiomycetes</taxon>
        <taxon>Eurotiomycetidae</taxon>
        <taxon>Eurotiales</taxon>
        <taxon>Aspergillaceae</taxon>
        <taxon>Aspergillus</taxon>
        <taxon>Aspergillus subgen. Circumdati</taxon>
    </lineage>
</organism>
<comment type="caution">
    <text evidence="3">The sequence shown here is derived from an EMBL/GenBank/DDBJ whole genome shotgun (WGS) entry which is preliminary data.</text>
</comment>
<dbReference type="Proteomes" id="UP000002812">
    <property type="component" value="Unassembled WGS sequence"/>
</dbReference>
<dbReference type="Pfam" id="PF06916">
    <property type="entry name" value="FAM210A-B_dom"/>
    <property type="match status" value="1"/>
</dbReference>
<dbReference type="PANTHER" id="PTHR21377">
    <property type="entry name" value="PROTEIN FAM210B, MITOCHONDRIAL"/>
    <property type="match status" value="1"/>
</dbReference>
<dbReference type="AlphaFoldDB" id="I8A0S1"/>
<dbReference type="EMBL" id="AKHY01000139">
    <property type="protein sequence ID" value="EIT78334.1"/>
    <property type="molecule type" value="Genomic_DNA"/>
</dbReference>